<organism evidence="1">
    <name type="scientific">uncultured spirochete</name>
    <dbReference type="NCBI Taxonomy" id="156406"/>
    <lineage>
        <taxon>Bacteria</taxon>
        <taxon>Pseudomonadati</taxon>
        <taxon>Spirochaetota</taxon>
        <taxon>Spirochaetia</taxon>
        <taxon>Spirochaetales</taxon>
        <taxon>environmental samples</taxon>
    </lineage>
</organism>
<protein>
    <submittedName>
        <fullName evidence="1">Uncharacterized protein</fullName>
    </submittedName>
</protein>
<sequence>MEARLMPSARRMMRAEHALYLARQLSADFVVSIALDIEVNPLRADPEFYRQAHPFC</sequence>
<name>A0A3P3XJC3_9SPIR</name>
<reference evidence="1" key="1">
    <citation type="submission" date="2017-02" db="EMBL/GenBank/DDBJ databases">
        <authorList>
            <person name="Regsiter A."/>
            <person name="William W."/>
        </authorList>
    </citation>
    <scope>NUCLEOTIDE SEQUENCE</scope>
    <source>
        <strain evidence="1">Bib</strain>
    </source>
</reference>
<accession>A0A3P3XJC3</accession>
<dbReference type="AlphaFoldDB" id="A0A3P3XJC3"/>
<evidence type="ECO:0000313" key="1">
    <source>
        <dbReference type="EMBL" id="SLM13579.1"/>
    </source>
</evidence>
<gene>
    <name evidence="1" type="ORF">SPIROBIBN47_290113</name>
</gene>
<proteinExistence type="predicted"/>
<dbReference type="EMBL" id="FWDM01000022">
    <property type="protein sequence ID" value="SLM13579.1"/>
    <property type="molecule type" value="Genomic_DNA"/>
</dbReference>